<keyword evidence="4 12" id="KW-0547">Nucleotide-binding</keyword>
<comment type="catalytic activity">
    <reaction evidence="11">
        <text>ATP + H2O = ADP + phosphate + H(+)</text>
        <dbReference type="Rhea" id="RHEA:13065"/>
        <dbReference type="ChEBI" id="CHEBI:15377"/>
        <dbReference type="ChEBI" id="CHEBI:15378"/>
        <dbReference type="ChEBI" id="CHEBI:30616"/>
        <dbReference type="ChEBI" id="CHEBI:43474"/>
        <dbReference type="ChEBI" id="CHEBI:456216"/>
    </reaction>
    <physiologicalReaction direction="left-to-right" evidence="11">
        <dbReference type="Rhea" id="RHEA:13066"/>
    </physiologicalReaction>
</comment>
<evidence type="ECO:0000259" key="14">
    <source>
        <dbReference type="SMART" id="SM00382"/>
    </source>
</evidence>
<evidence type="ECO:0000256" key="2">
    <source>
        <dbReference type="ARBA" id="ARBA00007448"/>
    </source>
</evidence>
<dbReference type="PANTHER" id="PTHR23070">
    <property type="entry name" value="BCS1 AAA-TYPE ATPASE"/>
    <property type="match status" value="1"/>
</dbReference>
<dbReference type="InterPro" id="IPR057495">
    <property type="entry name" value="AAA_lid_BCS1"/>
</dbReference>
<dbReference type="RefSeq" id="XP_040792252.1">
    <property type="nucleotide sequence ID" value="XM_040934479.1"/>
</dbReference>
<dbReference type="InterPro" id="IPR014851">
    <property type="entry name" value="BCS1_N"/>
</dbReference>
<comment type="similarity">
    <text evidence="2">Belongs to the AAA ATPase family. BCS1 subfamily.</text>
</comment>
<dbReference type="Proteomes" id="UP000800039">
    <property type="component" value="Unassembled WGS sequence"/>
</dbReference>
<reference evidence="16" key="1">
    <citation type="submission" date="2020-01" db="EMBL/GenBank/DDBJ databases">
        <authorList>
            <consortium name="DOE Joint Genome Institute"/>
            <person name="Haridas S."/>
            <person name="Albert R."/>
            <person name="Binder M."/>
            <person name="Bloem J."/>
            <person name="Labutti K."/>
            <person name="Salamov A."/>
            <person name="Andreopoulos B."/>
            <person name="Baker S.E."/>
            <person name="Barry K."/>
            <person name="Bills G."/>
            <person name="Bluhm B.H."/>
            <person name="Cannon C."/>
            <person name="Castanera R."/>
            <person name="Culley D.E."/>
            <person name="Daum C."/>
            <person name="Ezra D."/>
            <person name="Gonzalez J.B."/>
            <person name="Henrissat B."/>
            <person name="Kuo A."/>
            <person name="Liang C."/>
            <person name="Lipzen A."/>
            <person name="Lutzoni F."/>
            <person name="Magnuson J."/>
            <person name="Mondo S."/>
            <person name="Nolan M."/>
            <person name="Ohm R."/>
            <person name="Pangilinan J."/>
            <person name="Park H.-J."/>
            <person name="Ramirez L."/>
            <person name="Alfaro M."/>
            <person name="Sun H."/>
            <person name="Tritt A."/>
            <person name="Yoshinaga Y."/>
            <person name="Zwiers L.-H."/>
            <person name="Turgeon B.G."/>
            <person name="Goodwin S.B."/>
            <person name="Spatafora J.W."/>
            <person name="Crous P.W."/>
            <person name="Grigoriev I.V."/>
        </authorList>
    </citation>
    <scope>NUCLEOTIDE SEQUENCE</scope>
    <source>
        <strain evidence="16">CBS 394.84</strain>
    </source>
</reference>
<keyword evidence="8" id="KW-1133">Transmembrane helix</keyword>
<dbReference type="Pfam" id="PF08740">
    <property type="entry name" value="BCS1_N"/>
    <property type="match status" value="1"/>
</dbReference>
<evidence type="ECO:0000259" key="15">
    <source>
        <dbReference type="SMART" id="SM01024"/>
    </source>
</evidence>
<dbReference type="InterPro" id="IPR050747">
    <property type="entry name" value="Mitochondrial_chaperone_BCS1"/>
</dbReference>
<comment type="subcellular location">
    <subcellularLocation>
        <location evidence="1">Mitochondrion inner membrane</location>
        <topology evidence="1">Single-pass membrane protein</topology>
    </subcellularLocation>
</comment>
<organism evidence="16 17">
    <name type="scientific">Cucurbitaria berberidis CBS 394.84</name>
    <dbReference type="NCBI Taxonomy" id="1168544"/>
    <lineage>
        <taxon>Eukaryota</taxon>
        <taxon>Fungi</taxon>
        <taxon>Dikarya</taxon>
        <taxon>Ascomycota</taxon>
        <taxon>Pezizomycotina</taxon>
        <taxon>Dothideomycetes</taxon>
        <taxon>Pleosporomycetidae</taxon>
        <taxon>Pleosporales</taxon>
        <taxon>Pleosporineae</taxon>
        <taxon>Cucurbitariaceae</taxon>
        <taxon>Cucurbitaria</taxon>
    </lineage>
</organism>
<feature type="domain" description="AAA+ ATPase" evidence="14">
    <location>
        <begin position="308"/>
        <end position="467"/>
    </location>
</feature>
<dbReference type="Gene3D" id="3.40.50.300">
    <property type="entry name" value="P-loop containing nucleotide triphosphate hydrolases"/>
    <property type="match status" value="1"/>
</dbReference>
<keyword evidence="5" id="KW-0999">Mitochondrion inner membrane</keyword>
<feature type="domain" description="BCS1 N-terminal" evidence="15">
    <location>
        <begin position="72"/>
        <end position="275"/>
    </location>
</feature>
<dbReference type="SMART" id="SM01024">
    <property type="entry name" value="BCS1_N"/>
    <property type="match status" value="1"/>
</dbReference>
<dbReference type="SMART" id="SM00382">
    <property type="entry name" value="AAA"/>
    <property type="match status" value="1"/>
</dbReference>
<dbReference type="OrthoDB" id="10251412at2759"/>
<gene>
    <name evidence="16" type="ORF">K460DRAFT_372134</name>
</gene>
<evidence type="ECO:0000313" key="17">
    <source>
        <dbReference type="Proteomes" id="UP000800039"/>
    </source>
</evidence>
<keyword evidence="9" id="KW-0496">Mitochondrion</keyword>
<dbReference type="SUPFAM" id="SSF52540">
    <property type="entry name" value="P-loop containing nucleoside triphosphate hydrolases"/>
    <property type="match status" value="1"/>
</dbReference>
<dbReference type="GeneID" id="63851730"/>
<evidence type="ECO:0000256" key="3">
    <source>
        <dbReference type="ARBA" id="ARBA00022692"/>
    </source>
</evidence>
<dbReference type="InterPro" id="IPR003959">
    <property type="entry name" value="ATPase_AAA_core"/>
</dbReference>
<feature type="region of interest" description="Disordered" evidence="13">
    <location>
        <begin position="546"/>
        <end position="565"/>
    </location>
</feature>
<keyword evidence="6 16" id="KW-0378">Hydrolase</keyword>
<protein>
    <submittedName>
        <fullName evidence="16">P-loop containing nucleoside triphosphate hydrolase protein</fullName>
    </submittedName>
</protein>
<evidence type="ECO:0000256" key="6">
    <source>
        <dbReference type="ARBA" id="ARBA00022801"/>
    </source>
</evidence>
<accession>A0A9P4GQI5</accession>
<comment type="caution">
    <text evidence="16">The sequence shown here is derived from an EMBL/GenBank/DDBJ whole genome shotgun (WGS) entry which is preliminary data.</text>
</comment>
<sequence>MTMATPPAPSANSIVPQIAPGNDTKLWSESLDTPGYIPRHMKRSASASFPILEVIQRLLHRLKPSGGDLEKILALIGLYQAVRPVYNHLKDFCIWAFTVQVTIPENDPVAKEVLAWMGSEVILNSRTRSAMLVTGGMQDPNDDFHRRMMMSRGPGVGIDRVDDEVLCLPPIGTRLFWLGFRPFIFSRRGGHSYRNNSVMAGNLVDDSGQLQNSLTLMTLGWSLKSLQDFTELCHQFKLENLTGTTTVYFAGGGQNDPYGDGWKSVSKAIRKLDTIDMDEAVKSDLIRDAEYYYSDQSRQFFADCGIPYRRGYLFHGPPGTGKSSFSAALAGHLGCDIYHINLATGDISDGGLHRLFLGLPRKCIVVIEDIDSAGIGREHNSSSKPPPVAPDLTPDLQGMLSGLPPPPPPMGRRRNMVTLSGLLNAIDGNASQEGRLLIMTSNNPDSLDAALTRPGRIDRKIYFGNMSKTAGKSIFKRLIGRSALAHDAAFTMAQIEQYANEFADKVPANTFTPAQVQNFLQGCRGDPNKALEEIDAWVWENQASATTATKHTSHTSTSESLVSNP</sequence>
<name>A0A9P4GQI5_9PLEO</name>
<feature type="region of interest" description="Disordered" evidence="13">
    <location>
        <begin position="375"/>
        <end position="395"/>
    </location>
</feature>
<evidence type="ECO:0000256" key="5">
    <source>
        <dbReference type="ARBA" id="ARBA00022792"/>
    </source>
</evidence>
<evidence type="ECO:0000256" key="1">
    <source>
        <dbReference type="ARBA" id="ARBA00004434"/>
    </source>
</evidence>
<dbReference type="InterPro" id="IPR027417">
    <property type="entry name" value="P-loop_NTPase"/>
</dbReference>
<evidence type="ECO:0000256" key="12">
    <source>
        <dbReference type="RuleBase" id="RU003651"/>
    </source>
</evidence>
<feature type="compositionally biased region" description="Low complexity" evidence="13">
    <location>
        <begin position="546"/>
        <end position="558"/>
    </location>
</feature>
<evidence type="ECO:0000256" key="7">
    <source>
        <dbReference type="ARBA" id="ARBA00022840"/>
    </source>
</evidence>
<proteinExistence type="inferred from homology"/>
<dbReference type="GO" id="GO:0005524">
    <property type="term" value="F:ATP binding"/>
    <property type="evidence" value="ECO:0007669"/>
    <property type="project" value="UniProtKB-KW"/>
</dbReference>
<dbReference type="EMBL" id="ML976614">
    <property type="protein sequence ID" value="KAF1849689.1"/>
    <property type="molecule type" value="Genomic_DNA"/>
</dbReference>
<evidence type="ECO:0000256" key="11">
    <source>
        <dbReference type="ARBA" id="ARBA00048778"/>
    </source>
</evidence>
<dbReference type="AlphaFoldDB" id="A0A9P4GQI5"/>
<evidence type="ECO:0000256" key="9">
    <source>
        <dbReference type="ARBA" id="ARBA00023128"/>
    </source>
</evidence>
<evidence type="ECO:0000256" key="13">
    <source>
        <dbReference type="SAM" id="MobiDB-lite"/>
    </source>
</evidence>
<dbReference type="GO" id="GO:0005743">
    <property type="term" value="C:mitochondrial inner membrane"/>
    <property type="evidence" value="ECO:0007669"/>
    <property type="project" value="UniProtKB-SubCell"/>
</dbReference>
<dbReference type="GO" id="GO:0016887">
    <property type="term" value="F:ATP hydrolysis activity"/>
    <property type="evidence" value="ECO:0007669"/>
    <property type="project" value="InterPro"/>
</dbReference>
<dbReference type="Pfam" id="PF00004">
    <property type="entry name" value="AAA"/>
    <property type="match status" value="2"/>
</dbReference>
<dbReference type="InterPro" id="IPR003960">
    <property type="entry name" value="ATPase_AAA_CS"/>
</dbReference>
<keyword evidence="10" id="KW-0472">Membrane</keyword>
<dbReference type="Pfam" id="PF25426">
    <property type="entry name" value="AAA_lid_BCS1"/>
    <property type="match status" value="1"/>
</dbReference>
<keyword evidence="17" id="KW-1185">Reference proteome</keyword>
<evidence type="ECO:0000256" key="8">
    <source>
        <dbReference type="ARBA" id="ARBA00022989"/>
    </source>
</evidence>
<evidence type="ECO:0000313" key="16">
    <source>
        <dbReference type="EMBL" id="KAF1849689.1"/>
    </source>
</evidence>
<evidence type="ECO:0000256" key="4">
    <source>
        <dbReference type="ARBA" id="ARBA00022741"/>
    </source>
</evidence>
<dbReference type="InterPro" id="IPR003593">
    <property type="entry name" value="AAA+_ATPase"/>
</dbReference>
<evidence type="ECO:0000256" key="10">
    <source>
        <dbReference type="ARBA" id="ARBA00023136"/>
    </source>
</evidence>
<keyword evidence="3" id="KW-0812">Transmembrane</keyword>
<dbReference type="PROSITE" id="PS00674">
    <property type="entry name" value="AAA"/>
    <property type="match status" value="1"/>
</dbReference>
<keyword evidence="7 12" id="KW-0067">ATP-binding</keyword>